<feature type="compositionally biased region" description="Polar residues" evidence="4">
    <location>
        <begin position="412"/>
        <end position="436"/>
    </location>
</feature>
<dbReference type="PROSITE" id="PS50105">
    <property type="entry name" value="SAM_DOMAIN"/>
    <property type="match status" value="1"/>
</dbReference>
<dbReference type="Gene3D" id="2.30.30.40">
    <property type="entry name" value="SH3 Domains"/>
    <property type="match status" value="1"/>
</dbReference>
<feature type="region of interest" description="Disordered" evidence="4">
    <location>
        <begin position="87"/>
        <end position="154"/>
    </location>
</feature>
<dbReference type="PROSITE" id="PS50003">
    <property type="entry name" value="PH_DOMAIN"/>
    <property type="match status" value="1"/>
</dbReference>
<protein>
    <recommendedName>
        <fullName evidence="10">PH-domain-containing protein</fullName>
    </recommendedName>
</protein>
<evidence type="ECO:0000256" key="3">
    <source>
        <dbReference type="PROSITE-ProRule" id="PRU00192"/>
    </source>
</evidence>
<dbReference type="SUPFAM" id="SSF50729">
    <property type="entry name" value="PH domain-like"/>
    <property type="match status" value="1"/>
</dbReference>
<evidence type="ECO:0000259" key="5">
    <source>
        <dbReference type="PROSITE" id="PS50002"/>
    </source>
</evidence>
<dbReference type="GeneID" id="18250038"/>
<feature type="domain" description="SH3" evidence="5">
    <location>
        <begin position="14"/>
        <end position="78"/>
    </location>
</feature>
<dbReference type="CDD" id="cd11886">
    <property type="entry name" value="SH3_BOI"/>
    <property type="match status" value="1"/>
</dbReference>
<dbReference type="GO" id="GO:0005769">
    <property type="term" value="C:early endosome"/>
    <property type="evidence" value="ECO:0007669"/>
    <property type="project" value="TreeGrafter"/>
</dbReference>
<evidence type="ECO:0000256" key="2">
    <source>
        <dbReference type="ARBA" id="ARBA00022553"/>
    </source>
</evidence>
<evidence type="ECO:0000256" key="4">
    <source>
        <dbReference type="SAM" id="MobiDB-lite"/>
    </source>
</evidence>
<keyword evidence="1 3" id="KW-0728">SH3 domain</keyword>
<dbReference type="GO" id="GO:0042147">
    <property type="term" value="P:retrograde transport, endosome to Golgi"/>
    <property type="evidence" value="ECO:0007669"/>
    <property type="project" value="TreeGrafter"/>
</dbReference>
<dbReference type="SMART" id="SM00326">
    <property type="entry name" value="SH3"/>
    <property type="match status" value="1"/>
</dbReference>
<feature type="compositionally biased region" description="Basic and acidic residues" evidence="4">
    <location>
        <begin position="538"/>
        <end position="555"/>
    </location>
</feature>
<dbReference type="GO" id="GO:0055037">
    <property type="term" value="C:recycling endosome"/>
    <property type="evidence" value="ECO:0007669"/>
    <property type="project" value="TreeGrafter"/>
</dbReference>
<evidence type="ECO:0000313" key="8">
    <source>
        <dbReference type="EMBL" id="EGV60616.1"/>
    </source>
</evidence>
<dbReference type="Gene3D" id="1.10.150.50">
    <property type="entry name" value="Transcription Factor, Ets-1"/>
    <property type="match status" value="1"/>
</dbReference>
<feature type="compositionally biased region" description="Polar residues" evidence="4">
    <location>
        <begin position="809"/>
        <end position="820"/>
    </location>
</feature>
<dbReference type="InterPro" id="IPR001849">
    <property type="entry name" value="PH_domain"/>
</dbReference>
<keyword evidence="9" id="KW-1185">Reference proteome</keyword>
<sequence length="985" mass="109129">MKESDIDGSSRGGATASVYLCIKQFNSRLGDELNLKVGDKIQVLSDDSEYNDGWYMGKNLSTGKVGLYPKSFTQVLVEDTPDDYNLLRSRSRSRSKRLSSPTTPISAKPDSPVSKLKSNFESLSIKRPANGNYKTPGTTATATTHAKSSSSLFNPKTSKIFDEAHDLNDNNDTFNTTNGHSHLDDIDDEDNIDAEDREFGVNKTMNDIDKALEELQSDSYIHSTNTGHKRAPSNMSLTEDLNPKDAMSWTPKQVTSYFALGLGFDTSVAGKFARHKITGAILFELDLAHLKELDIDSFGTRFEIYKEIENLKKIVDGHKELDTDKNKTSEPQLLDSAKITRGPSEYGHQRKKSQSYEELRDTNKIVSPKMDKAYKFGEATNKEMYGSNNNVSTSVLNPPTESAGIKNRLSRPASSIYEQSVHSRNHSRNISGTSDYYGNHRRNSSVILSNNNHKRNSSMFSFMSKDKDEVDNKKYKEVKEKVSEKQGRKQEKLISPAKIKKERLPEVSTPTHDIHNNSEEIDIDSTQFSPRKSKSINHKYDEPRKLDFKDEKRSVSDSTATLNSSASSTPGTSTISRFKTLRTASTTNFKNLTSSKKSKTSAFQEGIRSITPDEAIKSANYSGFMAKRTGNNLSWRSRYFTLHGTRLSYFTSLKDKKEKGLIDITAHKVIPIDTDGEDKYIALYAASTGFGRYCFKLIPPAPGFKKGLTFTQPKTHFFAVETQDEMRGWIKALMTATIDIDDSVPVVSSCSTPTVSLAKAQELLARAREETKLKDEERAMQGNNGFLGDLNDFGDDEFSESQLTSFIGNYTLDPNTSGENSPLVESLEEGSESTSSPSEHPNLSIDTSGKPSVKGPTTPQLSNPTGFASPYLLASGLLSPKSNNGNVNFSPTMNHEDASSTSNSFSNTYNNSKASNTTTPIDQKREYFTDLDSNGSTPKSPASNGRVKSAISQSSGHKKKRHSEKLLAYSNDGSGNHTFVIKQKR</sequence>
<feature type="compositionally biased region" description="Polar residues" evidence="4">
    <location>
        <begin position="844"/>
        <end position="866"/>
    </location>
</feature>
<organism evidence="9">
    <name type="scientific">Candida tenuis (strain ATCC 10573 / BCRC 21748 / CBS 615 / JCM 9827 / NBRC 10315 / NRRL Y-1498 / VKM Y-70)</name>
    <name type="common">Yeast</name>
    <name type="synonym">Yamadazyma tenuis</name>
    <dbReference type="NCBI Taxonomy" id="590646"/>
    <lineage>
        <taxon>Eukaryota</taxon>
        <taxon>Fungi</taxon>
        <taxon>Dikarya</taxon>
        <taxon>Ascomycota</taxon>
        <taxon>Saccharomycotina</taxon>
        <taxon>Pichiomycetes</taxon>
        <taxon>Debaryomycetaceae</taxon>
        <taxon>Yamadazyma</taxon>
    </lineage>
</organism>
<dbReference type="PROSITE" id="PS50002">
    <property type="entry name" value="SH3"/>
    <property type="match status" value="1"/>
</dbReference>
<feature type="domain" description="PH" evidence="6">
    <location>
        <begin position="618"/>
        <end position="738"/>
    </location>
</feature>
<dbReference type="SUPFAM" id="SSF47769">
    <property type="entry name" value="SAM/Pointed domain"/>
    <property type="match status" value="1"/>
</dbReference>
<feature type="region of interest" description="Disordered" evidence="4">
    <location>
        <begin position="389"/>
        <end position="575"/>
    </location>
</feature>
<gene>
    <name evidence="8" type="ORF">CANTEDRAFT_137094</name>
</gene>
<dbReference type="EMBL" id="GL996528">
    <property type="protein sequence ID" value="EGV60616.1"/>
    <property type="molecule type" value="Genomic_DNA"/>
</dbReference>
<dbReference type="GO" id="GO:0007032">
    <property type="term" value="P:endosome organization"/>
    <property type="evidence" value="ECO:0007669"/>
    <property type="project" value="TreeGrafter"/>
</dbReference>
<dbReference type="InterPro" id="IPR011993">
    <property type="entry name" value="PH-like_dom_sf"/>
</dbReference>
<dbReference type="Pfam" id="PF07647">
    <property type="entry name" value="SAM_2"/>
    <property type="match status" value="1"/>
</dbReference>
<dbReference type="GO" id="GO:0005802">
    <property type="term" value="C:trans-Golgi network"/>
    <property type="evidence" value="ECO:0007669"/>
    <property type="project" value="TreeGrafter"/>
</dbReference>
<evidence type="ECO:0000313" key="9">
    <source>
        <dbReference type="Proteomes" id="UP000000707"/>
    </source>
</evidence>
<dbReference type="InterPro" id="IPR036028">
    <property type="entry name" value="SH3-like_dom_sf"/>
</dbReference>
<name>G3BF28_CANTC</name>
<feature type="domain" description="SAM" evidence="7">
    <location>
        <begin position="249"/>
        <end position="314"/>
    </location>
</feature>
<proteinExistence type="predicted"/>
<evidence type="ECO:0000256" key="1">
    <source>
        <dbReference type="ARBA" id="ARBA00022443"/>
    </source>
</evidence>
<dbReference type="PANTHER" id="PTHR22902">
    <property type="entry name" value="SESQUIPEDALIAN"/>
    <property type="match status" value="1"/>
</dbReference>
<dbReference type="InterPro" id="IPR045188">
    <property type="entry name" value="Boi1/Boi2-like"/>
</dbReference>
<dbReference type="HOGENOM" id="CLU_003845_0_0_1"/>
<dbReference type="InterPro" id="IPR035551">
    <property type="entry name" value="Boi1/2_SH3"/>
</dbReference>
<feature type="compositionally biased region" description="Basic and acidic residues" evidence="4">
    <location>
        <begin position="464"/>
        <end position="492"/>
    </location>
</feature>
<dbReference type="GO" id="GO:0001881">
    <property type="term" value="P:receptor recycling"/>
    <property type="evidence" value="ECO:0007669"/>
    <property type="project" value="TreeGrafter"/>
</dbReference>
<evidence type="ECO:0000259" key="7">
    <source>
        <dbReference type="PROSITE" id="PS50105"/>
    </source>
</evidence>
<dbReference type="eggNOG" id="ENOG502QPMX">
    <property type="taxonomic scope" value="Eukaryota"/>
</dbReference>
<dbReference type="InterPro" id="IPR001452">
    <property type="entry name" value="SH3_domain"/>
</dbReference>
<dbReference type="PANTHER" id="PTHR22902:SF27">
    <property type="entry name" value="PLECKSTRIN HOMOLOGY DOMAIN-CONTAINING FAMILY A MEMBER 3"/>
    <property type="match status" value="1"/>
</dbReference>
<feature type="compositionally biased region" description="Polar residues" evidence="4">
    <location>
        <begin position="444"/>
        <end position="461"/>
    </location>
</feature>
<feature type="region of interest" description="Disordered" evidence="4">
    <location>
        <begin position="809"/>
        <end position="867"/>
    </location>
</feature>
<feature type="compositionally biased region" description="Low complexity" evidence="4">
    <location>
        <begin position="899"/>
        <end position="912"/>
    </location>
</feature>
<dbReference type="OrthoDB" id="73680at2759"/>
<feature type="region of interest" description="Disordered" evidence="4">
    <location>
        <begin position="885"/>
        <end position="985"/>
    </location>
</feature>
<dbReference type="CDD" id="cd09535">
    <property type="entry name" value="SAM_BOI-like_fungal"/>
    <property type="match status" value="1"/>
</dbReference>
<dbReference type="InterPro" id="IPR001660">
    <property type="entry name" value="SAM"/>
</dbReference>
<keyword evidence="2" id="KW-0597">Phosphoprotein</keyword>
<dbReference type="Pfam" id="PF00018">
    <property type="entry name" value="SH3_1"/>
    <property type="match status" value="1"/>
</dbReference>
<dbReference type="Proteomes" id="UP000000707">
    <property type="component" value="Unassembled WGS sequence"/>
</dbReference>
<dbReference type="SMART" id="SM00233">
    <property type="entry name" value="PH"/>
    <property type="match status" value="1"/>
</dbReference>
<evidence type="ECO:0008006" key="10">
    <source>
        <dbReference type="Google" id="ProtNLM"/>
    </source>
</evidence>
<accession>G3BF28</accession>
<evidence type="ECO:0000259" key="6">
    <source>
        <dbReference type="PROSITE" id="PS50003"/>
    </source>
</evidence>
<feature type="compositionally biased region" description="Low complexity" evidence="4">
    <location>
        <begin position="556"/>
        <end position="569"/>
    </location>
</feature>
<feature type="compositionally biased region" description="Polar residues" evidence="4">
    <location>
        <begin position="389"/>
        <end position="400"/>
    </location>
</feature>
<dbReference type="AlphaFoldDB" id="G3BF28"/>
<dbReference type="SMART" id="SM00454">
    <property type="entry name" value="SAM"/>
    <property type="match status" value="1"/>
</dbReference>
<dbReference type="FunFam" id="2.30.29.30:FF:000230">
    <property type="entry name" value="Polarized growth protein (Boi2)"/>
    <property type="match status" value="1"/>
</dbReference>
<feature type="compositionally biased region" description="Low complexity" evidence="4">
    <location>
        <begin position="138"/>
        <end position="151"/>
    </location>
</feature>
<dbReference type="SUPFAM" id="SSF50044">
    <property type="entry name" value="SH3-domain"/>
    <property type="match status" value="1"/>
</dbReference>
<dbReference type="InterPro" id="IPR013761">
    <property type="entry name" value="SAM/pointed_sf"/>
</dbReference>
<dbReference type="Gene3D" id="2.30.29.30">
    <property type="entry name" value="Pleckstrin-homology domain (PH domain)/Phosphotyrosine-binding domain (PTB)"/>
    <property type="match status" value="1"/>
</dbReference>
<feature type="compositionally biased region" description="Polar residues" evidence="4">
    <location>
        <begin position="931"/>
        <end position="943"/>
    </location>
</feature>
<reference evidence="8 9" key="1">
    <citation type="journal article" date="2011" name="Proc. Natl. Acad. Sci. U.S.A.">
        <title>Comparative genomics of xylose-fermenting fungi for enhanced biofuel production.</title>
        <authorList>
            <person name="Wohlbach D.J."/>
            <person name="Kuo A."/>
            <person name="Sato T.K."/>
            <person name="Potts K.M."/>
            <person name="Salamov A.A."/>
            <person name="LaButti K.M."/>
            <person name="Sun H."/>
            <person name="Clum A."/>
            <person name="Pangilinan J.L."/>
            <person name="Lindquist E.A."/>
            <person name="Lucas S."/>
            <person name="Lapidus A."/>
            <person name="Jin M."/>
            <person name="Gunawan C."/>
            <person name="Balan V."/>
            <person name="Dale B.E."/>
            <person name="Jeffries T.W."/>
            <person name="Zinkel R."/>
            <person name="Barry K.W."/>
            <person name="Grigoriev I.V."/>
            <person name="Gasch A.P."/>
        </authorList>
    </citation>
    <scope>NUCLEOTIDE SEQUENCE [LARGE SCALE GENOMIC DNA]</scope>
    <source>
        <strain evidence="9">ATCC 10573 / BCRC 21748 / CBS 615 / JCM 9827 / NBRC 10315 / NRRL Y-1498 / VKM Y-70</strain>
    </source>
</reference>
<dbReference type="STRING" id="590646.G3BF28"/>
<dbReference type="KEGG" id="cten:18250038"/>
<dbReference type="Pfam" id="PF00169">
    <property type="entry name" value="PH"/>
    <property type="match status" value="1"/>
</dbReference>
<dbReference type="GO" id="GO:0005829">
    <property type="term" value="C:cytosol"/>
    <property type="evidence" value="ECO:0007669"/>
    <property type="project" value="GOC"/>
</dbReference>